<dbReference type="Pfam" id="PF01451">
    <property type="entry name" value="LMWPc"/>
    <property type="match status" value="1"/>
</dbReference>
<comment type="similarity">
    <text evidence="1">Belongs to the low molecular weight phosphotyrosine protein phosphatase family.</text>
</comment>
<comment type="caution">
    <text evidence="6">The sequence shown here is derived from an EMBL/GenBank/DDBJ whole genome shotgun (WGS) entry which is preliminary data.</text>
</comment>
<name>A0ABW4MHC2_9SPHN</name>
<evidence type="ECO:0000256" key="1">
    <source>
        <dbReference type="ARBA" id="ARBA00011063"/>
    </source>
</evidence>
<dbReference type="InterPro" id="IPR036196">
    <property type="entry name" value="Ptyr_pPase_sf"/>
</dbReference>
<evidence type="ECO:0000259" key="5">
    <source>
        <dbReference type="SMART" id="SM00226"/>
    </source>
</evidence>
<dbReference type="Proteomes" id="UP001597215">
    <property type="component" value="Unassembled WGS sequence"/>
</dbReference>
<reference evidence="7" key="1">
    <citation type="journal article" date="2019" name="Int. J. Syst. Evol. Microbiol.">
        <title>The Global Catalogue of Microorganisms (GCM) 10K type strain sequencing project: providing services to taxonomists for standard genome sequencing and annotation.</title>
        <authorList>
            <consortium name="The Broad Institute Genomics Platform"/>
            <consortium name="The Broad Institute Genome Sequencing Center for Infectious Disease"/>
            <person name="Wu L."/>
            <person name="Ma J."/>
        </authorList>
    </citation>
    <scope>NUCLEOTIDE SEQUENCE [LARGE SCALE GENOMIC DNA]</scope>
    <source>
        <strain evidence="7">CGMCC 1.12449</strain>
    </source>
</reference>
<dbReference type="PRINTS" id="PR00719">
    <property type="entry name" value="LMWPTPASE"/>
</dbReference>
<keyword evidence="4" id="KW-0904">Protein phosphatase</keyword>
<dbReference type="PANTHER" id="PTHR11717">
    <property type="entry name" value="LOW MOLECULAR WEIGHT PROTEIN TYROSINE PHOSPHATASE"/>
    <property type="match status" value="1"/>
</dbReference>
<dbReference type="CDD" id="cd16343">
    <property type="entry name" value="LMWPTP"/>
    <property type="match status" value="1"/>
</dbReference>
<dbReference type="SMART" id="SM00226">
    <property type="entry name" value="LMWPc"/>
    <property type="match status" value="1"/>
</dbReference>
<dbReference type="GO" id="GO:0004725">
    <property type="term" value="F:protein tyrosine phosphatase activity"/>
    <property type="evidence" value="ECO:0007669"/>
    <property type="project" value="UniProtKB-EC"/>
</dbReference>
<proteinExistence type="inferred from homology"/>
<dbReference type="Gene3D" id="3.40.50.2300">
    <property type="match status" value="1"/>
</dbReference>
<sequence length="157" mass="17461">MAISVLMVCLGNICRSPLAEAALRYHAERIGLDVIVDSAGTGDWHVGHPPDRRAQEVAKRLGRIDISRLRARQVLHDDFHRFDHIVVMDRSNLQNVKALAPQTGTARLSMLLDHLPGREGDAVADPYYGDIADFEACWREVEAATHALATRLAQDME</sequence>
<dbReference type="EC" id="3.1.3.48" evidence="2"/>
<dbReference type="EMBL" id="JBHUEL010000011">
    <property type="protein sequence ID" value="MFD1767754.1"/>
    <property type="molecule type" value="Genomic_DNA"/>
</dbReference>
<keyword evidence="3 6" id="KW-0378">Hydrolase</keyword>
<organism evidence="6 7">
    <name type="scientific">Sphingorhabdus buctiana</name>
    <dbReference type="NCBI Taxonomy" id="1508805"/>
    <lineage>
        <taxon>Bacteria</taxon>
        <taxon>Pseudomonadati</taxon>
        <taxon>Pseudomonadota</taxon>
        <taxon>Alphaproteobacteria</taxon>
        <taxon>Sphingomonadales</taxon>
        <taxon>Sphingomonadaceae</taxon>
        <taxon>Sphingorhabdus</taxon>
    </lineage>
</organism>
<evidence type="ECO:0000313" key="6">
    <source>
        <dbReference type="EMBL" id="MFD1767754.1"/>
    </source>
</evidence>
<dbReference type="InterPro" id="IPR023485">
    <property type="entry name" value="Ptyr_pPase"/>
</dbReference>
<evidence type="ECO:0000256" key="3">
    <source>
        <dbReference type="ARBA" id="ARBA00022801"/>
    </source>
</evidence>
<keyword evidence="7" id="KW-1185">Reference proteome</keyword>
<evidence type="ECO:0000256" key="4">
    <source>
        <dbReference type="ARBA" id="ARBA00022912"/>
    </source>
</evidence>
<accession>A0ABW4MHC2</accession>
<dbReference type="InterPro" id="IPR017867">
    <property type="entry name" value="Tyr_phospatase_low_mol_wt"/>
</dbReference>
<feature type="domain" description="Phosphotyrosine protein phosphatase I" evidence="5">
    <location>
        <begin position="3"/>
        <end position="151"/>
    </location>
</feature>
<evidence type="ECO:0000256" key="2">
    <source>
        <dbReference type="ARBA" id="ARBA00013064"/>
    </source>
</evidence>
<dbReference type="RefSeq" id="WP_374612667.1">
    <property type="nucleotide sequence ID" value="NZ_JBHUEL010000011.1"/>
</dbReference>
<protein>
    <recommendedName>
        <fullName evidence="2">protein-tyrosine-phosphatase</fullName>
        <ecNumber evidence="2">3.1.3.48</ecNumber>
    </recommendedName>
</protein>
<dbReference type="SUPFAM" id="SSF52788">
    <property type="entry name" value="Phosphotyrosine protein phosphatases I"/>
    <property type="match status" value="1"/>
</dbReference>
<evidence type="ECO:0000313" key="7">
    <source>
        <dbReference type="Proteomes" id="UP001597215"/>
    </source>
</evidence>
<dbReference type="InterPro" id="IPR050438">
    <property type="entry name" value="LMW_PTPase"/>
</dbReference>
<gene>
    <name evidence="6" type="ORF">ACFSAG_12980</name>
</gene>
<dbReference type="PANTHER" id="PTHR11717:SF7">
    <property type="entry name" value="LOW MOLECULAR WEIGHT PHOSPHOTYROSINE PROTEIN PHOSPHATASE"/>
    <property type="match status" value="1"/>
</dbReference>